<feature type="domain" description="RNA polymerase sigma-70 region 2" evidence="7">
    <location>
        <begin position="28"/>
        <end position="92"/>
    </location>
</feature>
<reference evidence="9 10" key="1">
    <citation type="submission" date="2016-06" db="EMBL/GenBank/DDBJ databases">
        <authorList>
            <person name="Kjaerup R.B."/>
            <person name="Dalgaard T.S."/>
            <person name="Juul-Madsen H.R."/>
        </authorList>
    </citation>
    <scope>NUCLEOTIDE SEQUENCE [LARGE SCALE GENOMIC DNA]</scope>
    <source>
        <strain evidence="9 10">DSM 43913</strain>
    </source>
</reference>
<dbReference type="PROSITE" id="PS01063">
    <property type="entry name" value="SIGMA70_ECF"/>
    <property type="match status" value="1"/>
</dbReference>
<keyword evidence="2 6" id="KW-0805">Transcription regulation</keyword>
<evidence type="ECO:0000259" key="8">
    <source>
        <dbReference type="Pfam" id="PF08281"/>
    </source>
</evidence>
<evidence type="ECO:0000256" key="5">
    <source>
        <dbReference type="ARBA" id="ARBA00023163"/>
    </source>
</evidence>
<dbReference type="AlphaFoldDB" id="A0A1C5GDW8"/>
<dbReference type="GO" id="GO:0006950">
    <property type="term" value="P:response to stress"/>
    <property type="evidence" value="ECO:0007669"/>
    <property type="project" value="UniProtKB-ARBA"/>
</dbReference>
<evidence type="ECO:0000256" key="3">
    <source>
        <dbReference type="ARBA" id="ARBA00023082"/>
    </source>
</evidence>
<dbReference type="InterPro" id="IPR013249">
    <property type="entry name" value="RNA_pol_sigma70_r4_t2"/>
</dbReference>
<organism evidence="9 10">
    <name type="scientific">Micromonospora echinofusca</name>
    <dbReference type="NCBI Taxonomy" id="47858"/>
    <lineage>
        <taxon>Bacteria</taxon>
        <taxon>Bacillati</taxon>
        <taxon>Actinomycetota</taxon>
        <taxon>Actinomycetes</taxon>
        <taxon>Micromonosporales</taxon>
        <taxon>Micromonosporaceae</taxon>
        <taxon>Micromonospora</taxon>
    </lineage>
</organism>
<keyword evidence="4 6" id="KW-0238">DNA-binding</keyword>
<dbReference type="InterPro" id="IPR007627">
    <property type="entry name" value="RNA_pol_sigma70_r2"/>
</dbReference>
<dbReference type="InterPro" id="IPR014284">
    <property type="entry name" value="RNA_pol_sigma-70_dom"/>
</dbReference>
<dbReference type="SUPFAM" id="SSF88659">
    <property type="entry name" value="Sigma3 and sigma4 domains of RNA polymerase sigma factors"/>
    <property type="match status" value="1"/>
</dbReference>
<dbReference type="InterPro" id="IPR013324">
    <property type="entry name" value="RNA_pol_sigma_r3/r4-like"/>
</dbReference>
<comment type="similarity">
    <text evidence="1 6">Belongs to the sigma-70 factor family. ECF subfamily.</text>
</comment>
<dbReference type="Pfam" id="PF04542">
    <property type="entry name" value="Sigma70_r2"/>
    <property type="match status" value="1"/>
</dbReference>
<name>A0A1C5GDW8_MICEH</name>
<dbReference type="InterPro" id="IPR000838">
    <property type="entry name" value="RNA_pol_sigma70_ECF_CS"/>
</dbReference>
<gene>
    <name evidence="9" type="ORF">GA0070610_4377</name>
</gene>
<keyword evidence="3 6" id="KW-0731">Sigma factor</keyword>
<proteinExistence type="inferred from homology"/>
<dbReference type="GO" id="GO:0016987">
    <property type="term" value="F:sigma factor activity"/>
    <property type="evidence" value="ECO:0007669"/>
    <property type="project" value="UniProtKB-KW"/>
</dbReference>
<evidence type="ECO:0000256" key="4">
    <source>
        <dbReference type="ARBA" id="ARBA00023125"/>
    </source>
</evidence>
<evidence type="ECO:0000256" key="1">
    <source>
        <dbReference type="ARBA" id="ARBA00010641"/>
    </source>
</evidence>
<dbReference type="PANTHER" id="PTHR43133:SF61">
    <property type="entry name" value="ECF RNA POLYMERASE SIGMA FACTOR SIGC"/>
    <property type="match status" value="1"/>
</dbReference>
<keyword evidence="10" id="KW-1185">Reference proteome</keyword>
<dbReference type="NCBIfam" id="TIGR02937">
    <property type="entry name" value="sigma70-ECF"/>
    <property type="match status" value="1"/>
</dbReference>
<dbReference type="Proteomes" id="UP000198251">
    <property type="component" value="Chromosome I"/>
</dbReference>
<evidence type="ECO:0000313" key="10">
    <source>
        <dbReference type="Proteomes" id="UP000198251"/>
    </source>
</evidence>
<dbReference type="Gene3D" id="1.10.10.10">
    <property type="entry name" value="Winged helix-like DNA-binding domain superfamily/Winged helix DNA-binding domain"/>
    <property type="match status" value="1"/>
</dbReference>
<dbReference type="InterPro" id="IPR013325">
    <property type="entry name" value="RNA_pol_sigma_r2"/>
</dbReference>
<accession>A0A1C5GDW8</accession>
<evidence type="ECO:0000256" key="2">
    <source>
        <dbReference type="ARBA" id="ARBA00023015"/>
    </source>
</evidence>
<dbReference type="GeneID" id="95804078"/>
<dbReference type="Gene3D" id="1.10.1740.10">
    <property type="match status" value="1"/>
</dbReference>
<dbReference type="GO" id="GO:0006352">
    <property type="term" value="P:DNA-templated transcription initiation"/>
    <property type="evidence" value="ECO:0007669"/>
    <property type="project" value="InterPro"/>
</dbReference>
<dbReference type="Pfam" id="PF08281">
    <property type="entry name" value="Sigma70_r4_2"/>
    <property type="match status" value="1"/>
</dbReference>
<evidence type="ECO:0000313" key="9">
    <source>
        <dbReference type="EMBL" id="SCG18044.1"/>
    </source>
</evidence>
<dbReference type="InterPro" id="IPR039425">
    <property type="entry name" value="RNA_pol_sigma-70-like"/>
</dbReference>
<evidence type="ECO:0000256" key="6">
    <source>
        <dbReference type="RuleBase" id="RU000716"/>
    </source>
</evidence>
<dbReference type="EMBL" id="LT607733">
    <property type="protein sequence ID" value="SCG18044.1"/>
    <property type="molecule type" value="Genomic_DNA"/>
</dbReference>
<keyword evidence="5 6" id="KW-0804">Transcription</keyword>
<dbReference type="GO" id="GO:0003677">
    <property type="term" value="F:DNA binding"/>
    <property type="evidence" value="ECO:0007669"/>
    <property type="project" value="UniProtKB-KW"/>
</dbReference>
<dbReference type="PANTHER" id="PTHR43133">
    <property type="entry name" value="RNA POLYMERASE ECF-TYPE SIGMA FACTO"/>
    <property type="match status" value="1"/>
</dbReference>
<dbReference type="RefSeq" id="WP_089001707.1">
    <property type="nucleotide sequence ID" value="NZ_JBFAAC010000006.1"/>
</dbReference>
<dbReference type="SUPFAM" id="SSF88946">
    <property type="entry name" value="Sigma2 domain of RNA polymerase sigma factors"/>
    <property type="match status" value="1"/>
</dbReference>
<dbReference type="CDD" id="cd06171">
    <property type="entry name" value="Sigma70_r4"/>
    <property type="match status" value="1"/>
</dbReference>
<feature type="domain" description="RNA polymerase sigma factor 70 region 4 type 2" evidence="8">
    <location>
        <begin position="124"/>
        <end position="175"/>
    </location>
</feature>
<sequence length="214" mass="22995">MSEPLGESAVTALVLAVGRGDRSAGDPLVRSTQRDIWRFLVYLVGHADAEDLTQETFVRALSSAHQFTGRHHARAWLLAIARHVAADHFRAAACRPRTVSVPDWQASAERSRAHHLPGPDDTVALNLAVRTLPAARRAAFVLTQVVGLGYAEAAKLCGCPVGTIRSRVARARRDLASVLAPASRPRPALPRRPTLVTASNVPTRGYDVTAANVP</sequence>
<evidence type="ECO:0000259" key="7">
    <source>
        <dbReference type="Pfam" id="PF04542"/>
    </source>
</evidence>
<dbReference type="InterPro" id="IPR036388">
    <property type="entry name" value="WH-like_DNA-bd_sf"/>
</dbReference>
<protein>
    <recommendedName>
        <fullName evidence="6">RNA polymerase sigma factor</fullName>
    </recommendedName>
</protein>